<reference evidence="2 3" key="1">
    <citation type="submission" date="2020-06" db="EMBL/GenBank/DDBJ databases">
        <title>Pseudomonas eucalypticola sp. nov., an endophyte of Eucalyptus dunnii leaves with biocontrol ability of eucalyptus leaf blight.</title>
        <authorList>
            <person name="Liu Y."/>
            <person name="Song Z."/>
            <person name="Zeng H."/>
            <person name="Lu M."/>
            <person name="Wang X."/>
            <person name="Lian X."/>
            <person name="Zhang Q."/>
        </authorList>
    </citation>
    <scope>NUCLEOTIDE SEQUENCE [LARGE SCALE GENOMIC DNA]</scope>
    <source>
        <strain evidence="2 3">NP-1</strain>
    </source>
</reference>
<feature type="transmembrane region" description="Helical" evidence="1">
    <location>
        <begin position="25"/>
        <end position="47"/>
    </location>
</feature>
<dbReference type="AlphaFoldDB" id="A0A7D5GYM3"/>
<sequence>MSKSATSDGRGPYATGAIIWQLAQVLWVGGLWVLHLGVIPALAHVGLAPALIEDIGTQIGGLLTGFCAFCAVVQMLVLVSGQGFAALWRDMRGQLLSMAVLVAALYGGVTHWSPEPLRWQLFCYLAMGLLGLALVLQPVPGRAREARH</sequence>
<accession>A0A7D5GYM3</accession>
<gene>
    <name evidence="2" type="ORF">HWQ56_03800</name>
</gene>
<feature type="transmembrane region" description="Helical" evidence="1">
    <location>
        <begin position="119"/>
        <end position="139"/>
    </location>
</feature>
<protein>
    <submittedName>
        <fullName evidence="2">MFS transporter</fullName>
    </submittedName>
</protein>
<dbReference type="EMBL" id="CP056030">
    <property type="protein sequence ID" value="QKZ02965.1"/>
    <property type="molecule type" value="Genomic_DNA"/>
</dbReference>
<evidence type="ECO:0000256" key="1">
    <source>
        <dbReference type="SAM" id="Phobius"/>
    </source>
</evidence>
<keyword evidence="1" id="KW-1133">Transmembrane helix</keyword>
<evidence type="ECO:0000313" key="2">
    <source>
        <dbReference type="EMBL" id="QKZ02965.1"/>
    </source>
</evidence>
<organism evidence="2 3">
    <name type="scientific">Pseudomonas eucalypticola</name>
    <dbReference type="NCBI Taxonomy" id="2599595"/>
    <lineage>
        <taxon>Bacteria</taxon>
        <taxon>Pseudomonadati</taxon>
        <taxon>Pseudomonadota</taxon>
        <taxon>Gammaproteobacteria</taxon>
        <taxon>Pseudomonadales</taxon>
        <taxon>Pseudomonadaceae</taxon>
        <taxon>Pseudomonas</taxon>
    </lineage>
</organism>
<keyword evidence="1" id="KW-0812">Transmembrane</keyword>
<keyword evidence="3" id="KW-1185">Reference proteome</keyword>
<proteinExistence type="predicted"/>
<keyword evidence="1" id="KW-0472">Membrane</keyword>
<feature type="transmembrane region" description="Helical" evidence="1">
    <location>
        <begin position="59"/>
        <end position="88"/>
    </location>
</feature>
<evidence type="ECO:0000313" key="3">
    <source>
        <dbReference type="Proteomes" id="UP000509568"/>
    </source>
</evidence>
<feature type="transmembrane region" description="Helical" evidence="1">
    <location>
        <begin position="95"/>
        <end position="113"/>
    </location>
</feature>
<dbReference type="RefSeq" id="WP_176569823.1">
    <property type="nucleotide sequence ID" value="NZ_CP056030.1"/>
</dbReference>
<dbReference type="KEGG" id="pez:HWQ56_03800"/>
<dbReference type="Proteomes" id="UP000509568">
    <property type="component" value="Chromosome"/>
</dbReference>
<name>A0A7D5GYM3_9PSED</name>